<dbReference type="Gene3D" id="1.20.120.1770">
    <property type="match status" value="1"/>
</dbReference>
<feature type="transmembrane region" description="Helical" evidence="11">
    <location>
        <begin position="634"/>
        <end position="653"/>
    </location>
</feature>
<evidence type="ECO:0000256" key="11">
    <source>
        <dbReference type="SAM" id="Phobius"/>
    </source>
</evidence>
<dbReference type="InterPro" id="IPR042307">
    <property type="entry name" value="Reeler_sf"/>
</dbReference>
<feature type="signal peptide" evidence="12">
    <location>
        <begin position="1"/>
        <end position="27"/>
    </location>
</feature>
<dbReference type="PROSITE" id="PS51019">
    <property type="entry name" value="REELIN"/>
    <property type="match status" value="1"/>
</dbReference>
<keyword evidence="12" id="KW-0732">Signal</keyword>
<feature type="domain" description="DOMON" evidence="13">
    <location>
        <begin position="398"/>
        <end position="516"/>
    </location>
</feature>
<evidence type="ECO:0000256" key="4">
    <source>
        <dbReference type="ARBA" id="ARBA00022448"/>
    </source>
</evidence>
<dbReference type="Pfam" id="PF03188">
    <property type="entry name" value="Cytochrom_B561"/>
    <property type="match status" value="1"/>
</dbReference>
<feature type="transmembrane region" description="Helical" evidence="11">
    <location>
        <begin position="749"/>
        <end position="770"/>
    </location>
</feature>
<dbReference type="PROSITE" id="PS50836">
    <property type="entry name" value="DOMON"/>
    <property type="match status" value="1"/>
</dbReference>
<keyword evidence="4" id="KW-0813">Transport</keyword>
<keyword evidence="10" id="KW-0325">Glycoprotein</keyword>
<reference evidence="16 17" key="1">
    <citation type="submission" date="2016-03" db="EMBL/GenBank/DDBJ databases">
        <title>EvidentialGene: Evidence-directed Construction of Genes on Genomes.</title>
        <authorList>
            <person name="Gilbert D.G."/>
            <person name="Choi J.-H."/>
            <person name="Mockaitis K."/>
            <person name="Colbourne J."/>
            <person name="Pfrender M."/>
        </authorList>
    </citation>
    <scope>NUCLEOTIDE SEQUENCE [LARGE SCALE GENOMIC DNA]</scope>
    <source>
        <strain evidence="16 17">Xinb3</strain>
        <tissue evidence="16">Complete organism</tissue>
    </source>
</reference>
<keyword evidence="9 11" id="KW-0472">Membrane</keyword>
<dbReference type="InterPro" id="IPR051237">
    <property type="entry name" value="Ferric-chelate_Red/DefProt"/>
</dbReference>
<dbReference type="AlphaFoldDB" id="A0A164WDS4"/>
<dbReference type="CDD" id="cd08760">
    <property type="entry name" value="Cyt_b561_FRRS1_like"/>
    <property type="match status" value="1"/>
</dbReference>
<keyword evidence="6" id="KW-0249">Electron transport</keyword>
<comment type="similarity">
    <text evidence="3">Belongs to the FRRS1 family.</text>
</comment>
<evidence type="ECO:0000256" key="10">
    <source>
        <dbReference type="ARBA" id="ARBA00023180"/>
    </source>
</evidence>
<evidence type="ECO:0000256" key="2">
    <source>
        <dbReference type="ARBA" id="ARBA00004141"/>
    </source>
</evidence>
<comment type="caution">
    <text evidence="16">The sequence shown here is derived from an EMBL/GenBank/DDBJ whole genome shotgun (WGS) entry which is preliminary data.</text>
</comment>
<evidence type="ECO:0000313" key="16">
    <source>
        <dbReference type="EMBL" id="KZS13177.1"/>
    </source>
</evidence>
<comment type="subcellular location">
    <subcellularLocation>
        <location evidence="2">Membrane</location>
        <topology evidence="2">Multi-pass membrane protein</topology>
    </subcellularLocation>
</comment>
<gene>
    <name evidence="16" type="ORF">APZ42_021650</name>
</gene>
<feature type="domain" description="Cytochrome b561" evidence="14">
    <location>
        <begin position="520"/>
        <end position="729"/>
    </location>
</feature>
<dbReference type="Proteomes" id="UP000076858">
    <property type="component" value="Unassembled WGS sequence"/>
</dbReference>
<accession>A0A164WDS4</accession>
<dbReference type="Pfam" id="PF02014">
    <property type="entry name" value="Reeler"/>
    <property type="match status" value="1"/>
</dbReference>
<sequence length="772" mass="85622">MSFIQTTCFTALAVFVLVSCLARLIEAESDGDDVLLHNNRSALALKSRDKRWILEEIFHSTVNYFKWNFVGRISVSLIDELMKFIDPVVNLLLPRGASTFASFVLSAIYRKLQFAIMGSEVWVHTKYGNDEQATTLVYKITGHLEDNTSVLLCIQSDVHGLRDLRRNRLGETKKMRTSLSAVCYLWIIALVWLCLRFDSVIANSIGAPTTSCTSMSPDHDGGSPSNDPCPFETVPSQVEMFSNESLTLTIQTKLSSSKTFKGFLIMGFDSVTDVVIGTFDTGLSQGQSQPLMCYDTYDMAATHRSASGKNSVTIEWIPPIDFDGVVVFKTTFVEAKLTYWIKELSHQVKITRSDATPTTTIDPQSTTEQPVIPDVYEGCGISKGCAAAPAGCVGSRDCSMLTTYKRVDDNHLQLEVYGQISGDEYVAVGFSTDREMGVDSVVECANYRNKLGAYQSYNTPEKSNLRVESQLPGFNMTLAAFSDGFIYCNVLHPISYTMNNVAFDLSQPHYLLMATGPSGDYNIQEHNEEEISSSSVVLTNALCIMYFKEASRVLKQLHGSFMVIAWLMAASAGVLMPRYMKKTWVGKQFMKKDLWFVFHQGLMVLAWCLTVVGFIIIFVDVGGWVSESVSENPHPLIGCITTVLAFIQPFMALMRPLPNAPNRYIFNWAHMLVGYTAHILAITCIFLAVEMDEAELPYETYWILTAHICCYVGAHLILTYLARRDYSAADLTLKSNGSRDAQGSKLRQGILAGYVCIIIGLGVAVIAFIAGA</sequence>
<keyword evidence="8" id="KW-0408">Iron</keyword>
<evidence type="ECO:0000259" key="14">
    <source>
        <dbReference type="PROSITE" id="PS50939"/>
    </source>
</evidence>
<dbReference type="Pfam" id="PF03351">
    <property type="entry name" value="DOMON"/>
    <property type="match status" value="1"/>
</dbReference>
<dbReference type="InterPro" id="IPR002861">
    <property type="entry name" value="Reeler_dom"/>
</dbReference>
<dbReference type="InterPro" id="IPR006593">
    <property type="entry name" value="Cyt_b561/ferric_Rdtase_TM"/>
</dbReference>
<dbReference type="CDD" id="cd08544">
    <property type="entry name" value="Reeler"/>
    <property type="match status" value="1"/>
</dbReference>
<dbReference type="EMBL" id="LRGB01001253">
    <property type="protein sequence ID" value="KZS13177.1"/>
    <property type="molecule type" value="Genomic_DNA"/>
</dbReference>
<dbReference type="Gene3D" id="2.60.40.4060">
    <property type="entry name" value="Reeler domain"/>
    <property type="match status" value="1"/>
</dbReference>
<keyword evidence="7 11" id="KW-1133">Transmembrane helix</keyword>
<comment type="cofactor">
    <cofactor evidence="1">
        <name>heme b</name>
        <dbReference type="ChEBI" id="CHEBI:60344"/>
    </cofactor>
</comment>
<feature type="domain" description="Reelin" evidence="15">
    <location>
        <begin position="197"/>
        <end position="363"/>
    </location>
</feature>
<feature type="transmembrane region" description="Helical" evidence="11">
    <location>
        <begin position="665"/>
        <end position="689"/>
    </location>
</feature>
<name>A0A164WDS4_9CRUS</name>
<evidence type="ECO:0000256" key="1">
    <source>
        <dbReference type="ARBA" id="ARBA00001970"/>
    </source>
</evidence>
<dbReference type="PANTHER" id="PTHR45828:SF36">
    <property type="entry name" value="REELIN DOMAIN-CONTAINING PROTEIN"/>
    <property type="match status" value="1"/>
</dbReference>
<dbReference type="CDD" id="cd09628">
    <property type="entry name" value="DOMON_SDR_2_like"/>
    <property type="match status" value="1"/>
</dbReference>
<dbReference type="PANTHER" id="PTHR45828">
    <property type="entry name" value="CYTOCHROME B561/FERRIC REDUCTASE TRANSMEMBRANE"/>
    <property type="match status" value="1"/>
</dbReference>
<evidence type="ECO:0000256" key="12">
    <source>
        <dbReference type="SAM" id="SignalP"/>
    </source>
</evidence>
<evidence type="ECO:0000313" key="17">
    <source>
        <dbReference type="Proteomes" id="UP000076858"/>
    </source>
</evidence>
<feature type="transmembrane region" description="Helical" evidence="11">
    <location>
        <begin position="701"/>
        <end position="722"/>
    </location>
</feature>
<organism evidence="16 17">
    <name type="scientific">Daphnia magna</name>
    <dbReference type="NCBI Taxonomy" id="35525"/>
    <lineage>
        <taxon>Eukaryota</taxon>
        <taxon>Metazoa</taxon>
        <taxon>Ecdysozoa</taxon>
        <taxon>Arthropoda</taxon>
        <taxon>Crustacea</taxon>
        <taxon>Branchiopoda</taxon>
        <taxon>Diplostraca</taxon>
        <taxon>Cladocera</taxon>
        <taxon>Anomopoda</taxon>
        <taxon>Daphniidae</taxon>
        <taxon>Daphnia</taxon>
    </lineage>
</organism>
<evidence type="ECO:0000256" key="3">
    <source>
        <dbReference type="ARBA" id="ARBA00009195"/>
    </source>
</evidence>
<feature type="transmembrane region" description="Helical" evidence="11">
    <location>
        <begin position="557"/>
        <end position="575"/>
    </location>
</feature>
<evidence type="ECO:0000256" key="6">
    <source>
        <dbReference type="ARBA" id="ARBA00022982"/>
    </source>
</evidence>
<dbReference type="SMART" id="SM00665">
    <property type="entry name" value="B561"/>
    <property type="match status" value="1"/>
</dbReference>
<evidence type="ECO:0000259" key="13">
    <source>
        <dbReference type="PROSITE" id="PS50836"/>
    </source>
</evidence>
<dbReference type="PROSITE" id="PS50939">
    <property type="entry name" value="CYTOCHROME_B561"/>
    <property type="match status" value="1"/>
</dbReference>
<dbReference type="STRING" id="35525.A0A164WDS4"/>
<evidence type="ECO:0000259" key="15">
    <source>
        <dbReference type="PROSITE" id="PS51019"/>
    </source>
</evidence>
<evidence type="ECO:0000256" key="9">
    <source>
        <dbReference type="ARBA" id="ARBA00023136"/>
    </source>
</evidence>
<dbReference type="OrthoDB" id="6372137at2759"/>
<evidence type="ECO:0000256" key="8">
    <source>
        <dbReference type="ARBA" id="ARBA00023004"/>
    </source>
</evidence>
<keyword evidence="17" id="KW-1185">Reference proteome</keyword>
<dbReference type="InterPro" id="IPR005018">
    <property type="entry name" value="DOMON_domain"/>
</dbReference>
<evidence type="ECO:0000256" key="5">
    <source>
        <dbReference type="ARBA" id="ARBA00022692"/>
    </source>
</evidence>
<protein>
    <submittedName>
        <fullName evidence="16">Ferric-chelate reductase 1</fullName>
    </submittedName>
</protein>
<proteinExistence type="inferred from homology"/>
<dbReference type="GO" id="GO:0016020">
    <property type="term" value="C:membrane"/>
    <property type="evidence" value="ECO:0007669"/>
    <property type="project" value="UniProtKB-SubCell"/>
</dbReference>
<evidence type="ECO:0000256" key="7">
    <source>
        <dbReference type="ARBA" id="ARBA00022989"/>
    </source>
</evidence>
<feature type="transmembrane region" description="Helical" evidence="11">
    <location>
        <begin position="596"/>
        <end position="619"/>
    </location>
</feature>
<feature type="chain" id="PRO_5007854132" evidence="12">
    <location>
        <begin position="28"/>
        <end position="772"/>
    </location>
</feature>
<keyword evidence="5 11" id="KW-0812">Transmembrane</keyword>